<comment type="caution">
    <text evidence="2">The sequence shown here is derived from an EMBL/GenBank/DDBJ whole genome shotgun (WGS) entry which is preliminary data.</text>
</comment>
<evidence type="ECO:0000256" key="1">
    <source>
        <dbReference type="SAM" id="SignalP"/>
    </source>
</evidence>
<keyword evidence="1" id="KW-0732">Signal</keyword>
<organism evidence="2 3">
    <name type="scientific">Gluconacetobacter sacchari</name>
    <dbReference type="NCBI Taxonomy" id="92759"/>
    <lineage>
        <taxon>Bacteria</taxon>
        <taxon>Pseudomonadati</taxon>
        <taxon>Pseudomonadota</taxon>
        <taxon>Alphaproteobacteria</taxon>
        <taxon>Acetobacterales</taxon>
        <taxon>Acetobacteraceae</taxon>
        <taxon>Gluconacetobacter</taxon>
    </lineage>
</organism>
<feature type="chain" id="PRO_5030844457" description="DUF1134 domain-containing protein" evidence="1">
    <location>
        <begin position="23"/>
        <end position="150"/>
    </location>
</feature>
<evidence type="ECO:0000313" key="2">
    <source>
        <dbReference type="EMBL" id="MBB2161002.1"/>
    </source>
</evidence>
<sequence length="150" mass="15598">MKKILSAGLTLYAMGLPMPVRAASDPAALTTGQITFVMKEVGVGAGYTWGKGHLVYAGRSYAFTISGGGLGSIGYSHIAGHGTVRNLTRLQDFDGTYWAVQAEATVGRGVGGKLMENNRQVDIDLTATAAGGARLSAEAMRITLHLLPAS</sequence>
<dbReference type="EMBL" id="JABEQJ010000015">
    <property type="protein sequence ID" value="MBB2161002.1"/>
    <property type="molecule type" value="Genomic_DNA"/>
</dbReference>
<gene>
    <name evidence="2" type="ORF">HLH48_12600</name>
</gene>
<protein>
    <recommendedName>
        <fullName evidence="4">DUF1134 domain-containing protein</fullName>
    </recommendedName>
</protein>
<proteinExistence type="predicted"/>
<dbReference type="Proteomes" id="UP000589085">
    <property type="component" value="Unassembled WGS sequence"/>
</dbReference>
<reference evidence="2 3" key="1">
    <citation type="submission" date="2020-04" db="EMBL/GenBank/DDBJ databases">
        <title>Description of novel Gluconacetobacter.</title>
        <authorList>
            <person name="Sombolestani A."/>
        </authorList>
    </citation>
    <scope>NUCLEOTIDE SEQUENCE [LARGE SCALE GENOMIC DNA]</scope>
    <source>
        <strain evidence="2 3">LMG 19747</strain>
    </source>
</reference>
<evidence type="ECO:0008006" key="4">
    <source>
        <dbReference type="Google" id="ProtNLM"/>
    </source>
</evidence>
<name>A0A7W4IDX5_9PROT</name>
<dbReference type="RefSeq" id="WP_182997860.1">
    <property type="nucleotide sequence ID" value="NZ_JABEQJ010000015.1"/>
</dbReference>
<feature type="signal peptide" evidence="1">
    <location>
        <begin position="1"/>
        <end position="22"/>
    </location>
</feature>
<dbReference type="AlphaFoldDB" id="A0A7W4IDX5"/>
<evidence type="ECO:0000313" key="3">
    <source>
        <dbReference type="Proteomes" id="UP000589085"/>
    </source>
</evidence>
<accession>A0A7W4IDX5</accession>